<comment type="similarity">
    <text evidence="2">Belongs to the EspG family.</text>
</comment>
<keyword evidence="4" id="KW-0143">Chaperone</keyword>
<proteinExistence type="inferred from homology"/>
<protein>
    <submittedName>
        <fullName evidence="5">ESX secretion-associated protein EspG</fullName>
    </submittedName>
</protein>
<reference evidence="5 6" key="1">
    <citation type="submission" date="2017-02" db="EMBL/GenBank/DDBJ databases">
        <title>Draft genome of Saccharomonospora sp. 154.</title>
        <authorList>
            <person name="Alonso-Carmona G.S."/>
            <person name="De La Haba R."/>
            <person name="Vera-Gargallo B."/>
            <person name="Sandoval-Trujillo A.H."/>
            <person name="Ramirez-Duran N."/>
            <person name="Ventosa A."/>
        </authorList>
    </citation>
    <scope>NUCLEOTIDE SEQUENCE [LARGE SCALE GENOMIC DNA]</scope>
    <source>
        <strain evidence="5 6">LRS4.154</strain>
    </source>
</reference>
<dbReference type="STRING" id="1962155.B1813_13420"/>
<evidence type="ECO:0000313" key="6">
    <source>
        <dbReference type="Proteomes" id="UP000192591"/>
    </source>
</evidence>
<comment type="subcellular location">
    <subcellularLocation>
        <location evidence="1">Cytoplasm</location>
    </subcellularLocation>
</comment>
<organism evidence="5 6">
    <name type="scientific">Saccharomonospora piscinae</name>
    <dbReference type="NCBI Taxonomy" id="687388"/>
    <lineage>
        <taxon>Bacteria</taxon>
        <taxon>Bacillati</taxon>
        <taxon>Actinomycetota</taxon>
        <taxon>Actinomycetes</taxon>
        <taxon>Pseudonocardiales</taxon>
        <taxon>Pseudonocardiaceae</taxon>
        <taxon>Saccharomonospora</taxon>
    </lineage>
</organism>
<evidence type="ECO:0000256" key="4">
    <source>
        <dbReference type="ARBA" id="ARBA00023186"/>
    </source>
</evidence>
<evidence type="ECO:0000256" key="3">
    <source>
        <dbReference type="ARBA" id="ARBA00022490"/>
    </source>
</evidence>
<keyword evidence="6" id="KW-1185">Reference proteome</keyword>
<dbReference type="Pfam" id="PF14011">
    <property type="entry name" value="ESX-1_EspG"/>
    <property type="match status" value="1"/>
</dbReference>
<dbReference type="Proteomes" id="UP000192591">
    <property type="component" value="Unassembled WGS sequence"/>
</dbReference>
<evidence type="ECO:0000256" key="1">
    <source>
        <dbReference type="ARBA" id="ARBA00004496"/>
    </source>
</evidence>
<gene>
    <name evidence="5" type="ORF">B1813_13420</name>
</gene>
<accession>A0A1V9A089</accession>
<keyword evidence="3" id="KW-0963">Cytoplasm</keyword>
<sequence>MSTLAGGGVVLSTLEFDVLWEHLGLPRRHVALDVPSPGRTHRERGGFAEQAWESLSGRGLVRGRDVPPELADLLHLLVRPRVSVDVWAWTDRRISGLAASSGREAVLGVVDGDELWLLPARDSALVESAVSVAGELAPGVGCSVSVPHDVLTDADADARGDAKALVTALEDRGVDLWQAQELAGMLFGMTARGQFGAQRLDRDGRARRAGRVVAFHDTDAGRYLVQVVPGGDGRDWATVTPADNALLAQRVWELLDEV</sequence>
<dbReference type="InterPro" id="IPR025734">
    <property type="entry name" value="EspG"/>
</dbReference>
<name>A0A1V9A089_SACPI</name>
<dbReference type="EMBL" id="MWIH01000006">
    <property type="protein sequence ID" value="OQO90555.1"/>
    <property type="molecule type" value="Genomic_DNA"/>
</dbReference>
<dbReference type="AlphaFoldDB" id="A0A1V9A089"/>
<dbReference type="RefSeq" id="WP_081192514.1">
    <property type="nucleotide sequence ID" value="NZ_MWIH01000006.1"/>
</dbReference>
<evidence type="ECO:0000256" key="2">
    <source>
        <dbReference type="ARBA" id="ARBA00006411"/>
    </source>
</evidence>
<evidence type="ECO:0000313" key="5">
    <source>
        <dbReference type="EMBL" id="OQO90555.1"/>
    </source>
</evidence>
<comment type="caution">
    <text evidence="5">The sequence shown here is derived from an EMBL/GenBank/DDBJ whole genome shotgun (WGS) entry which is preliminary data.</text>
</comment>